<sequence length="421" mass="44370">MRHAGAIAGLAVVGMVAGACSAGEPSASDVAPEEVTGTIRVLAPTFPASNEGQAAFDDVVAAFHEEYPGVEVEPDFATFGNLNEKISTALASGQFYDVVVTGMGWVPPLASQGAFLNLDRFGVTVDTIAEQANPAAVAPALYDGEVYGYPLLIGAGGLALSRSAFEEAGLDPDSPPTSLEEIADMAEQLTIRDEDGTIIRPGFDFWAAANGYRHRFVSVLGALGRDLYEDGEPGYMDGEGVEALEWMSEMINEREVIGYGQKSASGAPMLLSGDAAMGFLGGYIDCEDVGQEICDDLEFFLLEDQRPVMFAGGQLASVGAQTDLPDASWAFIEAMSTPEAQTVLASMNFGVPALAGMADSDAVLSNPSSEFSYGNLDYSVYEGGATNWLDLRDTFNNELDKALLGQASAEEVLSYLAEQSE</sequence>
<keyword evidence="3" id="KW-1185">Reference proteome</keyword>
<dbReference type="RefSeq" id="WP_241747838.1">
    <property type="nucleotide sequence ID" value="NZ_BAAAPT010000001.1"/>
</dbReference>
<feature type="signal peptide" evidence="1">
    <location>
        <begin position="1"/>
        <end position="22"/>
    </location>
</feature>
<gene>
    <name evidence="2" type="ORF">R2Q92_00805</name>
</gene>
<dbReference type="SUPFAM" id="SSF53850">
    <property type="entry name" value="Periplasmic binding protein-like II"/>
    <property type="match status" value="1"/>
</dbReference>
<dbReference type="PANTHER" id="PTHR43649">
    <property type="entry name" value="ARABINOSE-BINDING PROTEIN-RELATED"/>
    <property type="match status" value="1"/>
</dbReference>
<proteinExistence type="predicted"/>
<dbReference type="InterPro" id="IPR050490">
    <property type="entry name" value="Bact_solute-bd_prot1"/>
</dbReference>
<dbReference type="Pfam" id="PF13416">
    <property type="entry name" value="SBP_bac_8"/>
    <property type="match status" value="1"/>
</dbReference>
<dbReference type="EMBL" id="JAWJYN010000001">
    <property type="protein sequence ID" value="MDZ8160358.1"/>
    <property type="molecule type" value="Genomic_DNA"/>
</dbReference>
<evidence type="ECO:0000313" key="3">
    <source>
        <dbReference type="Proteomes" id="UP001291912"/>
    </source>
</evidence>
<dbReference type="Gene3D" id="3.40.190.10">
    <property type="entry name" value="Periplasmic binding protein-like II"/>
    <property type="match status" value="1"/>
</dbReference>
<feature type="chain" id="PRO_5046984172" evidence="1">
    <location>
        <begin position="23"/>
        <end position="421"/>
    </location>
</feature>
<evidence type="ECO:0000256" key="1">
    <source>
        <dbReference type="SAM" id="SignalP"/>
    </source>
</evidence>
<name>A0ABU5N2R0_9MICO</name>
<evidence type="ECO:0000313" key="2">
    <source>
        <dbReference type="EMBL" id="MDZ8160358.1"/>
    </source>
</evidence>
<keyword evidence="1" id="KW-0732">Signal</keyword>
<dbReference type="InterPro" id="IPR006059">
    <property type="entry name" value="SBP"/>
</dbReference>
<dbReference type="Proteomes" id="UP001291912">
    <property type="component" value="Unassembled WGS sequence"/>
</dbReference>
<dbReference type="PROSITE" id="PS51257">
    <property type="entry name" value="PROKAR_LIPOPROTEIN"/>
    <property type="match status" value="1"/>
</dbReference>
<protein>
    <submittedName>
        <fullName evidence="2">Extracellular solute-binding protein</fullName>
    </submittedName>
</protein>
<comment type="caution">
    <text evidence="2">The sequence shown here is derived from an EMBL/GenBank/DDBJ whole genome shotgun (WGS) entry which is preliminary data.</text>
</comment>
<dbReference type="PANTHER" id="PTHR43649:SF12">
    <property type="entry name" value="DIACETYLCHITOBIOSE BINDING PROTEIN DASA"/>
    <property type="match status" value="1"/>
</dbReference>
<reference evidence="2 3" key="1">
    <citation type="submission" date="2023-10" db="EMBL/GenBank/DDBJ databases">
        <title>Microbacterium xanthum sp. nov., isolated from seaweed.</title>
        <authorList>
            <person name="Lee S.D."/>
        </authorList>
    </citation>
    <scope>NUCLEOTIDE SEQUENCE [LARGE SCALE GENOMIC DNA]</scope>
    <source>
        <strain evidence="2 3">KCTC 19124</strain>
    </source>
</reference>
<organism evidence="2 3">
    <name type="scientific">Microbacterium aquimaris</name>
    <dbReference type="NCBI Taxonomy" id="459816"/>
    <lineage>
        <taxon>Bacteria</taxon>
        <taxon>Bacillati</taxon>
        <taxon>Actinomycetota</taxon>
        <taxon>Actinomycetes</taxon>
        <taxon>Micrococcales</taxon>
        <taxon>Microbacteriaceae</taxon>
        <taxon>Microbacterium</taxon>
    </lineage>
</organism>
<accession>A0ABU5N2R0</accession>